<dbReference type="Gene3D" id="3.20.20.70">
    <property type="entry name" value="Aldolase class I"/>
    <property type="match status" value="1"/>
</dbReference>
<dbReference type="CDD" id="cd00950">
    <property type="entry name" value="DHDPS"/>
    <property type="match status" value="1"/>
</dbReference>
<evidence type="ECO:0000256" key="14">
    <source>
        <dbReference type="PIRSR" id="PIRSR001365-1"/>
    </source>
</evidence>
<dbReference type="SMART" id="SM01130">
    <property type="entry name" value="DHDPS"/>
    <property type="match status" value="1"/>
</dbReference>
<evidence type="ECO:0000313" key="16">
    <source>
        <dbReference type="EMBL" id="MBO8430543.1"/>
    </source>
</evidence>
<dbReference type="HAMAP" id="MF_00418">
    <property type="entry name" value="DapA"/>
    <property type="match status" value="1"/>
</dbReference>
<protein>
    <recommendedName>
        <fullName evidence="4 12">4-hydroxy-tetrahydrodipicolinate synthase</fullName>
        <shortName evidence="12">HTPA synthase</shortName>
        <ecNumber evidence="4 12">4.3.3.7</ecNumber>
    </recommendedName>
</protein>
<feature type="site" description="Part of a proton relay during catalysis" evidence="12">
    <location>
        <position position="49"/>
    </location>
</feature>
<dbReference type="PROSITE" id="PS00666">
    <property type="entry name" value="DHDPS_2"/>
    <property type="match status" value="1"/>
</dbReference>
<dbReference type="PIRSF" id="PIRSF001365">
    <property type="entry name" value="DHDPS"/>
    <property type="match status" value="1"/>
</dbReference>
<dbReference type="GO" id="GO:0019877">
    <property type="term" value="P:diaminopimelate biosynthetic process"/>
    <property type="evidence" value="ECO:0007669"/>
    <property type="project" value="UniProtKB-UniRule"/>
</dbReference>
<name>A0A9D9DPS8_9BACT</name>
<feature type="active site" description="Schiff-base intermediate with substrate" evidence="12 14">
    <location>
        <position position="167"/>
    </location>
</feature>
<dbReference type="GO" id="GO:0005829">
    <property type="term" value="C:cytosol"/>
    <property type="evidence" value="ECO:0007669"/>
    <property type="project" value="TreeGrafter"/>
</dbReference>
<evidence type="ECO:0000256" key="5">
    <source>
        <dbReference type="ARBA" id="ARBA00022490"/>
    </source>
</evidence>
<comment type="subunit">
    <text evidence="12">Homotetramer; dimer of dimers.</text>
</comment>
<dbReference type="GO" id="GO:0008840">
    <property type="term" value="F:4-hydroxy-tetrahydrodipicolinate synthase activity"/>
    <property type="evidence" value="ECO:0007669"/>
    <property type="project" value="UniProtKB-UniRule"/>
</dbReference>
<evidence type="ECO:0000256" key="6">
    <source>
        <dbReference type="ARBA" id="ARBA00022605"/>
    </source>
</evidence>
<feature type="binding site" evidence="12 15">
    <location>
        <position position="50"/>
    </location>
    <ligand>
        <name>pyruvate</name>
        <dbReference type="ChEBI" id="CHEBI:15361"/>
    </ligand>
</feature>
<dbReference type="AlphaFoldDB" id="A0A9D9DPS8"/>
<organism evidence="16 17">
    <name type="scientific">Candidatus Scatousia excrementipullorum</name>
    <dbReference type="NCBI Taxonomy" id="2840936"/>
    <lineage>
        <taxon>Bacteria</taxon>
        <taxon>Candidatus Scatousia</taxon>
    </lineage>
</organism>
<comment type="caution">
    <text evidence="16">The sequence shown here is derived from an EMBL/GenBank/DDBJ whole genome shotgun (WGS) entry which is preliminary data.</text>
</comment>
<dbReference type="EMBL" id="JADIND010000088">
    <property type="protein sequence ID" value="MBO8430543.1"/>
    <property type="molecule type" value="Genomic_DNA"/>
</dbReference>
<evidence type="ECO:0000256" key="10">
    <source>
        <dbReference type="ARBA" id="ARBA00023270"/>
    </source>
</evidence>
<sequence>MAIRYDAGEVITAMVTPFNNKREIDYNKVEELAKHLIANGTDTILVAGTTGEGPTLTHEEEIEVLSTVKRAVANKAKVIMNAGSNSTETAVMTTKLAKKEDVDAILSVVPYYNKPNQKGMYEHFAAVAKSADLPVIIYNIPSRTGVNMLPETVAKLANDFPNIVAIKQSFPDMDAVTEMKIKCPEDFSVYSGDDSLTLPMLSLGARGVISVASHIFGSELKSMIRNYKTGEFLAALNMHKKLYPSFRKFFMAPNPVPVKAALAHKGIIEEFVRRPLIELTEDEKADLFKVLDAVHED</sequence>
<evidence type="ECO:0000256" key="15">
    <source>
        <dbReference type="PIRSR" id="PIRSR001365-2"/>
    </source>
</evidence>
<keyword evidence="8 12" id="KW-0457">Lysine biosynthesis</keyword>
<evidence type="ECO:0000256" key="12">
    <source>
        <dbReference type="HAMAP-Rule" id="MF_00418"/>
    </source>
</evidence>
<evidence type="ECO:0000256" key="3">
    <source>
        <dbReference type="ARBA" id="ARBA00007592"/>
    </source>
</evidence>
<dbReference type="Proteomes" id="UP000823632">
    <property type="component" value="Unassembled WGS sequence"/>
</dbReference>
<comment type="caution">
    <text evidence="12">Was originally thought to be a dihydrodipicolinate synthase (DHDPS), catalyzing the condensation of (S)-aspartate-beta-semialdehyde [(S)-ASA] and pyruvate to dihydrodipicolinate (DHDP). However, it was shown in E.coli that the product of the enzymatic reaction is not dihydrodipicolinate but in fact (4S)-4-hydroxy-2,3,4,5-tetrahydro-(2S)-dipicolinic acid (HTPA), and that the consecutive dehydration reaction leading to DHDP is not spontaneous but catalyzed by DapB.</text>
</comment>
<dbReference type="PANTHER" id="PTHR12128:SF66">
    <property type="entry name" value="4-HYDROXY-2-OXOGLUTARATE ALDOLASE, MITOCHONDRIAL"/>
    <property type="match status" value="1"/>
</dbReference>
<evidence type="ECO:0000256" key="4">
    <source>
        <dbReference type="ARBA" id="ARBA00012086"/>
    </source>
</evidence>
<comment type="subcellular location">
    <subcellularLocation>
        <location evidence="12">Cytoplasm</location>
    </subcellularLocation>
</comment>
<evidence type="ECO:0000256" key="7">
    <source>
        <dbReference type="ARBA" id="ARBA00022915"/>
    </source>
</evidence>
<keyword evidence="5 12" id="KW-0963">Cytoplasm</keyword>
<reference evidence="16" key="1">
    <citation type="submission" date="2020-10" db="EMBL/GenBank/DDBJ databases">
        <authorList>
            <person name="Gilroy R."/>
        </authorList>
    </citation>
    <scope>NUCLEOTIDE SEQUENCE</scope>
    <source>
        <strain evidence="16">10192</strain>
    </source>
</reference>
<dbReference type="PANTHER" id="PTHR12128">
    <property type="entry name" value="DIHYDRODIPICOLINATE SYNTHASE"/>
    <property type="match status" value="1"/>
</dbReference>
<feature type="site" description="Part of a proton relay during catalysis" evidence="12">
    <location>
        <position position="112"/>
    </location>
</feature>
<keyword evidence="9 12" id="KW-0456">Lyase</keyword>
<dbReference type="NCBIfam" id="TIGR00674">
    <property type="entry name" value="dapA"/>
    <property type="match status" value="1"/>
</dbReference>
<comment type="similarity">
    <text evidence="3 12 13">Belongs to the DapA family.</text>
</comment>
<comment type="pathway">
    <text evidence="2 12">Amino-acid biosynthesis; L-lysine biosynthesis via DAP pathway; (S)-tetrahydrodipicolinate from L-aspartate: step 3/4.</text>
</comment>
<evidence type="ECO:0000256" key="9">
    <source>
        <dbReference type="ARBA" id="ARBA00023239"/>
    </source>
</evidence>
<evidence type="ECO:0000256" key="2">
    <source>
        <dbReference type="ARBA" id="ARBA00005120"/>
    </source>
</evidence>
<evidence type="ECO:0000256" key="8">
    <source>
        <dbReference type="ARBA" id="ARBA00023154"/>
    </source>
</evidence>
<accession>A0A9D9DPS8</accession>
<dbReference type="PRINTS" id="PR00146">
    <property type="entry name" value="DHPICSNTHASE"/>
</dbReference>
<comment type="function">
    <text evidence="1 12">Catalyzes the condensation of (S)-aspartate-beta-semialdehyde [(S)-ASA] and pyruvate to 4-hydroxy-tetrahydrodipicolinate (HTPA).</text>
</comment>
<evidence type="ECO:0000256" key="11">
    <source>
        <dbReference type="ARBA" id="ARBA00047836"/>
    </source>
</evidence>
<comment type="catalytic activity">
    <reaction evidence="11 12">
        <text>L-aspartate 4-semialdehyde + pyruvate = (2S,4S)-4-hydroxy-2,3,4,5-tetrahydrodipicolinate + H2O + H(+)</text>
        <dbReference type="Rhea" id="RHEA:34171"/>
        <dbReference type="ChEBI" id="CHEBI:15361"/>
        <dbReference type="ChEBI" id="CHEBI:15377"/>
        <dbReference type="ChEBI" id="CHEBI:15378"/>
        <dbReference type="ChEBI" id="CHEBI:67139"/>
        <dbReference type="ChEBI" id="CHEBI:537519"/>
        <dbReference type="EC" id="4.3.3.7"/>
    </reaction>
</comment>
<dbReference type="InterPro" id="IPR020625">
    <property type="entry name" value="Schiff_base-form_aldolases_AS"/>
</dbReference>
<dbReference type="EC" id="4.3.3.7" evidence="4 12"/>
<reference evidence="16" key="2">
    <citation type="journal article" date="2021" name="PeerJ">
        <title>Extensive microbial diversity within the chicken gut microbiome revealed by metagenomics and culture.</title>
        <authorList>
            <person name="Gilroy R."/>
            <person name="Ravi A."/>
            <person name="Getino M."/>
            <person name="Pursley I."/>
            <person name="Horton D.L."/>
            <person name="Alikhan N.F."/>
            <person name="Baker D."/>
            <person name="Gharbi K."/>
            <person name="Hall N."/>
            <person name="Watson M."/>
            <person name="Adriaenssens E.M."/>
            <person name="Foster-Nyarko E."/>
            <person name="Jarju S."/>
            <person name="Secka A."/>
            <person name="Antonio M."/>
            <person name="Oren A."/>
            <person name="Chaudhuri R.R."/>
            <person name="La Ragione R."/>
            <person name="Hildebrand F."/>
            <person name="Pallen M.J."/>
        </authorList>
    </citation>
    <scope>NUCLEOTIDE SEQUENCE</scope>
    <source>
        <strain evidence="16">10192</strain>
    </source>
</reference>
<dbReference type="GO" id="GO:0009089">
    <property type="term" value="P:lysine biosynthetic process via diaminopimelate"/>
    <property type="evidence" value="ECO:0007669"/>
    <property type="project" value="UniProtKB-UniRule"/>
</dbReference>
<gene>
    <name evidence="12 16" type="primary">dapA</name>
    <name evidence="16" type="ORF">IAC76_04080</name>
</gene>
<dbReference type="InterPro" id="IPR005263">
    <property type="entry name" value="DapA"/>
</dbReference>
<evidence type="ECO:0000256" key="1">
    <source>
        <dbReference type="ARBA" id="ARBA00003294"/>
    </source>
</evidence>
<dbReference type="InterPro" id="IPR013785">
    <property type="entry name" value="Aldolase_TIM"/>
</dbReference>
<keyword evidence="10 12" id="KW-0704">Schiff base</keyword>
<evidence type="ECO:0000313" key="17">
    <source>
        <dbReference type="Proteomes" id="UP000823632"/>
    </source>
</evidence>
<dbReference type="InterPro" id="IPR002220">
    <property type="entry name" value="DapA-like"/>
</dbReference>
<evidence type="ECO:0000256" key="13">
    <source>
        <dbReference type="PIRNR" id="PIRNR001365"/>
    </source>
</evidence>
<keyword evidence="7 12" id="KW-0220">Diaminopimelate biosynthesis</keyword>
<feature type="active site" description="Proton donor/acceptor" evidence="12 14">
    <location>
        <position position="138"/>
    </location>
</feature>
<dbReference type="SUPFAM" id="SSF51569">
    <property type="entry name" value="Aldolase"/>
    <property type="match status" value="1"/>
</dbReference>
<dbReference type="Pfam" id="PF00701">
    <property type="entry name" value="DHDPS"/>
    <property type="match status" value="1"/>
</dbReference>
<keyword evidence="6 12" id="KW-0028">Amino-acid biosynthesis</keyword>
<proteinExistence type="inferred from homology"/>
<feature type="binding site" evidence="12 15">
    <location>
        <position position="209"/>
    </location>
    <ligand>
        <name>pyruvate</name>
        <dbReference type="ChEBI" id="CHEBI:15361"/>
    </ligand>
</feature>